<dbReference type="AlphaFoldDB" id="A0A329CDT3"/>
<sequence length="310" mass="34670">MTRLSTATGKKQFEYSGDTKTGIELFYGDGLQTPGRVSAETIHALLAEFASRGGPVYVGTSFNNPRLGSIGDWLLSREKQNLACYLVPTLEHLGLGAYDASRRRFSFIERHGNGNADMSDAQAQLMPTESFDGGSLAMEAGKMMSRVAEEVTRVALSPVQRIECSLSGFANAETLRLRLNEWSLPKEGEFVVYRFQTEAPEEFHAAFPESSACTYKLSRKNELTDDGVTLYVGSSRSFASRLQQHFGFGSEGTYSLHLKRWVPETLCHTPLVLEYWTVRDSKQVRPIVLQTLEDYLWDHSQPVFGRRGSK</sequence>
<protein>
    <recommendedName>
        <fullName evidence="3">GIY-YIG domain-containing protein</fullName>
    </recommendedName>
</protein>
<evidence type="ECO:0000313" key="1">
    <source>
        <dbReference type="EMBL" id="RAS31912.1"/>
    </source>
</evidence>
<dbReference type="EMBL" id="QLTK01000008">
    <property type="protein sequence ID" value="RAS31912.1"/>
    <property type="molecule type" value="Genomic_DNA"/>
</dbReference>
<reference evidence="1 2" key="1">
    <citation type="submission" date="2018-06" db="EMBL/GenBank/DDBJ databases">
        <title>Genomic Encyclopedia of Type Strains, Phase III (KMG-III): the genomes of soil and plant-associated and newly described type strains.</title>
        <authorList>
            <person name="Whitman W."/>
        </authorList>
    </citation>
    <scope>NUCLEOTIDE SEQUENCE [LARGE SCALE GENOMIC DNA]</scope>
    <source>
        <strain evidence="1 2">LMG 23644</strain>
    </source>
</reference>
<name>A0A329CDT3_9BURK</name>
<organism evidence="1 2">
    <name type="scientific">Paraburkholderia bryophila</name>
    <dbReference type="NCBI Taxonomy" id="420952"/>
    <lineage>
        <taxon>Bacteria</taxon>
        <taxon>Pseudomonadati</taxon>
        <taxon>Pseudomonadota</taxon>
        <taxon>Betaproteobacteria</taxon>
        <taxon>Burkholderiales</taxon>
        <taxon>Burkholderiaceae</taxon>
        <taxon>Paraburkholderia</taxon>
    </lineage>
</organism>
<evidence type="ECO:0000313" key="2">
    <source>
        <dbReference type="Proteomes" id="UP000248918"/>
    </source>
</evidence>
<comment type="caution">
    <text evidence="1">The sequence shown here is derived from an EMBL/GenBank/DDBJ whole genome shotgun (WGS) entry which is preliminary data.</text>
</comment>
<dbReference type="OrthoDB" id="7857674at2"/>
<dbReference type="Proteomes" id="UP000248918">
    <property type="component" value="Unassembled WGS sequence"/>
</dbReference>
<gene>
    <name evidence="1" type="ORF">BX591_10817</name>
</gene>
<accession>A0A329CDT3</accession>
<evidence type="ECO:0008006" key="3">
    <source>
        <dbReference type="Google" id="ProtNLM"/>
    </source>
</evidence>
<proteinExistence type="predicted"/>
<dbReference type="RefSeq" id="WP_111932186.1">
    <property type="nucleotide sequence ID" value="NZ_CADFFP010000009.1"/>
</dbReference>